<keyword evidence="3" id="KW-1185">Reference proteome</keyword>
<comment type="caution">
    <text evidence="2">The sequence shown here is derived from an EMBL/GenBank/DDBJ whole genome shotgun (WGS) entry which is preliminary data.</text>
</comment>
<name>A0A7J6NTS7_PEROL</name>
<gene>
    <name evidence="2" type="ORF">FOZ63_005032</name>
</gene>
<sequence length="109" mass="11726">MTPDCPNSTANDVDYSLAEGLCNRDLNREVLNTWATRGVQLGRAAALETHLGVTVVTSPRRVTVIYDKAVKAKDSGHLRSLQLLHYTAGSTSSTHGTPPGFPVRAPKEP</sequence>
<evidence type="ECO:0000313" key="2">
    <source>
        <dbReference type="EMBL" id="KAF4686957.1"/>
    </source>
</evidence>
<evidence type="ECO:0000313" key="3">
    <source>
        <dbReference type="Proteomes" id="UP000553632"/>
    </source>
</evidence>
<feature type="non-terminal residue" evidence="2">
    <location>
        <position position="109"/>
    </location>
</feature>
<organism evidence="2 3">
    <name type="scientific">Perkinsus olseni</name>
    <name type="common">Perkinsus atlanticus</name>
    <dbReference type="NCBI Taxonomy" id="32597"/>
    <lineage>
        <taxon>Eukaryota</taxon>
        <taxon>Sar</taxon>
        <taxon>Alveolata</taxon>
        <taxon>Perkinsozoa</taxon>
        <taxon>Perkinsea</taxon>
        <taxon>Perkinsida</taxon>
        <taxon>Perkinsidae</taxon>
        <taxon>Perkinsus</taxon>
    </lineage>
</organism>
<evidence type="ECO:0000256" key="1">
    <source>
        <dbReference type="SAM" id="MobiDB-lite"/>
    </source>
</evidence>
<feature type="region of interest" description="Disordered" evidence="1">
    <location>
        <begin position="89"/>
        <end position="109"/>
    </location>
</feature>
<accession>A0A7J6NTS7</accession>
<proteinExistence type="predicted"/>
<reference evidence="2 3" key="1">
    <citation type="submission" date="2020-04" db="EMBL/GenBank/DDBJ databases">
        <title>Perkinsus olseni comparative genomics.</title>
        <authorList>
            <person name="Bogema D.R."/>
        </authorList>
    </citation>
    <scope>NUCLEOTIDE SEQUENCE [LARGE SCALE GENOMIC DNA]</scope>
    <source>
        <strain evidence="2 3">ATCC PRA-207</strain>
    </source>
</reference>
<dbReference type="EMBL" id="JABANO010040142">
    <property type="protein sequence ID" value="KAF4686957.1"/>
    <property type="molecule type" value="Genomic_DNA"/>
</dbReference>
<dbReference type="AlphaFoldDB" id="A0A7J6NTS7"/>
<dbReference type="Proteomes" id="UP000553632">
    <property type="component" value="Unassembled WGS sequence"/>
</dbReference>
<protein>
    <submittedName>
        <fullName evidence="2">Uncharacterized protein</fullName>
    </submittedName>
</protein>